<organism evidence="12">
    <name type="scientific">Cladocopium goreaui</name>
    <dbReference type="NCBI Taxonomy" id="2562237"/>
    <lineage>
        <taxon>Eukaryota</taxon>
        <taxon>Sar</taxon>
        <taxon>Alveolata</taxon>
        <taxon>Dinophyceae</taxon>
        <taxon>Suessiales</taxon>
        <taxon>Symbiodiniaceae</taxon>
        <taxon>Cladocopium</taxon>
    </lineage>
</organism>
<dbReference type="GO" id="GO:0030170">
    <property type="term" value="F:pyridoxal phosphate binding"/>
    <property type="evidence" value="ECO:0007669"/>
    <property type="project" value="InterPro"/>
</dbReference>
<dbReference type="InterPro" id="IPR036052">
    <property type="entry name" value="TrpB-like_PALP_sf"/>
</dbReference>
<dbReference type="GO" id="GO:0006565">
    <property type="term" value="P:L-serine catabolic process"/>
    <property type="evidence" value="ECO:0007669"/>
    <property type="project" value="TreeGrafter"/>
</dbReference>
<evidence type="ECO:0000313" key="14">
    <source>
        <dbReference type="Proteomes" id="UP001152797"/>
    </source>
</evidence>
<keyword evidence="14" id="KW-1185">Reference proteome</keyword>
<dbReference type="EMBL" id="CAMXCT020000974">
    <property type="protein sequence ID" value="CAL1138644.1"/>
    <property type="molecule type" value="Genomic_DNA"/>
</dbReference>
<dbReference type="AlphaFoldDB" id="A0A9P1C542"/>
<comment type="cofactor">
    <cofactor evidence="1">
        <name>pyridoxal 5'-phosphate</name>
        <dbReference type="ChEBI" id="CHEBI:597326"/>
    </cofactor>
</comment>
<comment type="pathway">
    <text evidence="3">Carbohydrate biosynthesis; gluconeogenesis.</text>
</comment>
<dbReference type="GO" id="GO:0003941">
    <property type="term" value="F:L-serine ammonia-lyase activity"/>
    <property type="evidence" value="ECO:0007669"/>
    <property type="project" value="UniProtKB-EC"/>
</dbReference>
<keyword evidence="9" id="KW-0456">Lyase</keyword>
<evidence type="ECO:0000256" key="3">
    <source>
        <dbReference type="ARBA" id="ARBA00004742"/>
    </source>
</evidence>
<evidence type="ECO:0000256" key="1">
    <source>
        <dbReference type="ARBA" id="ARBA00001933"/>
    </source>
</evidence>
<dbReference type="OrthoDB" id="446868at2759"/>
<dbReference type="PANTHER" id="PTHR48078:SF2">
    <property type="entry name" value="CATABOLIC L-SERINE_THREONINE DEHYDRATASE"/>
    <property type="match status" value="1"/>
</dbReference>
<evidence type="ECO:0000313" key="12">
    <source>
        <dbReference type="EMBL" id="CAI3985269.1"/>
    </source>
</evidence>
<dbReference type="SUPFAM" id="SSF53686">
    <property type="entry name" value="Tryptophan synthase beta subunit-like PLP-dependent enzymes"/>
    <property type="match status" value="1"/>
</dbReference>
<dbReference type="InterPro" id="IPR000634">
    <property type="entry name" value="Ser/Thr_deHydtase_PyrdxlP-BS"/>
</dbReference>
<evidence type="ECO:0000256" key="10">
    <source>
        <dbReference type="ARBA" id="ARBA00049406"/>
    </source>
</evidence>
<dbReference type="Pfam" id="PF00291">
    <property type="entry name" value="PALP"/>
    <property type="match status" value="1"/>
</dbReference>
<evidence type="ECO:0000256" key="5">
    <source>
        <dbReference type="ARBA" id="ARBA00012093"/>
    </source>
</evidence>
<comment type="caution">
    <text evidence="12">The sequence shown here is derived from an EMBL/GenBank/DDBJ whole genome shotgun (WGS) entry which is preliminary data.</text>
</comment>
<dbReference type="FunFam" id="3.40.50.1100:FF:000040">
    <property type="entry name" value="L-serine dehydratase, putative"/>
    <property type="match status" value="1"/>
</dbReference>
<dbReference type="GO" id="GO:0009097">
    <property type="term" value="P:isoleucine biosynthetic process"/>
    <property type="evidence" value="ECO:0007669"/>
    <property type="project" value="TreeGrafter"/>
</dbReference>
<reference evidence="13" key="2">
    <citation type="submission" date="2024-04" db="EMBL/GenBank/DDBJ databases">
        <authorList>
            <person name="Chen Y."/>
            <person name="Shah S."/>
            <person name="Dougan E. K."/>
            <person name="Thang M."/>
            <person name="Chan C."/>
        </authorList>
    </citation>
    <scope>NUCLEOTIDE SEQUENCE [LARGE SCALE GENOMIC DNA]</scope>
</reference>
<evidence type="ECO:0000256" key="6">
    <source>
        <dbReference type="ARBA" id="ARBA00022432"/>
    </source>
</evidence>
<accession>A0A9P1C542</accession>
<dbReference type="Gene3D" id="3.40.50.1100">
    <property type="match status" value="2"/>
</dbReference>
<evidence type="ECO:0000256" key="4">
    <source>
        <dbReference type="ARBA" id="ARBA00010869"/>
    </source>
</evidence>
<dbReference type="Proteomes" id="UP001152797">
    <property type="component" value="Unassembled WGS sequence"/>
</dbReference>
<dbReference type="GO" id="GO:0006094">
    <property type="term" value="P:gluconeogenesis"/>
    <property type="evidence" value="ECO:0007669"/>
    <property type="project" value="UniProtKB-KW"/>
</dbReference>
<dbReference type="InterPro" id="IPR001926">
    <property type="entry name" value="TrpB-like_PALP"/>
</dbReference>
<evidence type="ECO:0000256" key="8">
    <source>
        <dbReference type="ARBA" id="ARBA00022898"/>
    </source>
</evidence>
<keyword evidence="6" id="KW-0312">Gluconeogenesis</keyword>
<dbReference type="EMBL" id="CAMXCT010000974">
    <property type="protein sequence ID" value="CAI3985269.1"/>
    <property type="molecule type" value="Genomic_DNA"/>
</dbReference>
<dbReference type="PROSITE" id="PS00165">
    <property type="entry name" value="DEHYDRATASE_SER_THR"/>
    <property type="match status" value="1"/>
</dbReference>
<reference evidence="12" key="1">
    <citation type="submission" date="2022-10" db="EMBL/GenBank/DDBJ databases">
        <authorList>
            <person name="Chen Y."/>
            <person name="Dougan E. K."/>
            <person name="Chan C."/>
            <person name="Rhodes N."/>
            <person name="Thang M."/>
        </authorList>
    </citation>
    <scope>NUCLEOTIDE SEQUENCE</scope>
</reference>
<evidence type="ECO:0000256" key="2">
    <source>
        <dbReference type="ARBA" id="ARBA00004496"/>
    </source>
</evidence>
<comment type="catalytic activity">
    <reaction evidence="10">
        <text>L-serine = pyruvate + NH4(+)</text>
        <dbReference type="Rhea" id="RHEA:19169"/>
        <dbReference type="ChEBI" id="CHEBI:15361"/>
        <dbReference type="ChEBI" id="CHEBI:28938"/>
        <dbReference type="ChEBI" id="CHEBI:33384"/>
        <dbReference type="EC" id="4.3.1.17"/>
    </reaction>
</comment>
<proteinExistence type="inferred from homology"/>
<comment type="similarity">
    <text evidence="4">Belongs to the serine/threonine dehydratase family.</text>
</comment>
<dbReference type="EC" id="4.3.1.17" evidence="5"/>
<dbReference type="PANTHER" id="PTHR48078">
    <property type="entry name" value="THREONINE DEHYDRATASE, MITOCHONDRIAL-RELATED"/>
    <property type="match status" value="1"/>
</dbReference>
<dbReference type="InterPro" id="IPR050147">
    <property type="entry name" value="Ser/Thr_Dehydratase"/>
</dbReference>
<comment type="subcellular location">
    <subcellularLocation>
        <location evidence="2">Cytoplasm</location>
    </subcellularLocation>
</comment>
<dbReference type="EMBL" id="CAMXCT030000974">
    <property type="protein sequence ID" value="CAL4772581.1"/>
    <property type="molecule type" value="Genomic_DNA"/>
</dbReference>
<dbReference type="GO" id="GO:0006567">
    <property type="term" value="P:L-threonine catabolic process"/>
    <property type="evidence" value="ECO:0007669"/>
    <property type="project" value="TreeGrafter"/>
</dbReference>
<gene>
    <name evidence="12" type="ORF">C1SCF055_LOCUS12738</name>
</gene>
<evidence type="ECO:0000256" key="9">
    <source>
        <dbReference type="ARBA" id="ARBA00023239"/>
    </source>
</evidence>
<evidence type="ECO:0000256" key="7">
    <source>
        <dbReference type="ARBA" id="ARBA00022490"/>
    </source>
</evidence>
<dbReference type="GO" id="GO:0004794">
    <property type="term" value="F:threonine deaminase activity"/>
    <property type="evidence" value="ECO:0007669"/>
    <property type="project" value="TreeGrafter"/>
</dbReference>
<name>A0A9P1C542_9DINO</name>
<sequence>MAACCYRAWSSQVKQQVNRLWRRSFTGSSHIETPLIFSDTFSKHLGADVFLKLDLLQPSGSFKLRGIGLTVKEAAAAGAKCIVSSSGGNAGLAAAFAARDFKLPCTVVLPTTTPESVQQHLAFYGADVMVYGSVWDEADRKAREVVEERQGAYVHPFDQESTWRGHATMVEELQRQLPSPPDAIVTCVGGGGLLMGILKGVEAAGWPSRVIACETVGANCLAKSLEAQEVVTLPQISSIAKSLGALRPSEAVFERCIRMDRALFRSAVFSDSQAVAACLRLADDHRLLVEPACGAAIAAVTETSEALQGMRSVVVQLCGGAVINRSQLAQWAVDFGLE</sequence>
<keyword evidence="7" id="KW-0963">Cytoplasm</keyword>
<feature type="domain" description="Tryptophan synthase beta chain-like PALP" evidence="11">
    <location>
        <begin position="31"/>
        <end position="319"/>
    </location>
</feature>
<evidence type="ECO:0000259" key="11">
    <source>
        <dbReference type="Pfam" id="PF00291"/>
    </source>
</evidence>
<evidence type="ECO:0000313" key="13">
    <source>
        <dbReference type="EMBL" id="CAL1138644.1"/>
    </source>
</evidence>
<protein>
    <recommendedName>
        <fullName evidence="5">L-serine ammonia-lyase</fullName>
        <ecNumber evidence="5">4.3.1.17</ecNumber>
    </recommendedName>
</protein>
<dbReference type="GO" id="GO:0005737">
    <property type="term" value="C:cytoplasm"/>
    <property type="evidence" value="ECO:0007669"/>
    <property type="project" value="UniProtKB-SubCell"/>
</dbReference>
<keyword evidence="8" id="KW-0663">Pyridoxal phosphate</keyword>